<protein>
    <submittedName>
        <fullName evidence="14">Magnesium-translocating P-type ATPase</fullName>
    </submittedName>
</protein>
<dbReference type="PROSITE" id="PS00154">
    <property type="entry name" value="ATPASE_E1_E2"/>
    <property type="match status" value="1"/>
</dbReference>
<dbReference type="Gene3D" id="3.40.1110.10">
    <property type="entry name" value="Calcium-transporting ATPase, cytoplasmic domain N"/>
    <property type="match status" value="1"/>
</dbReference>
<keyword evidence="7" id="KW-0460">Magnesium</keyword>
<dbReference type="Gene3D" id="2.70.150.10">
    <property type="entry name" value="Calcium-transporting ATPase, cytoplasmic transduction domain A"/>
    <property type="match status" value="1"/>
</dbReference>
<accession>A0ABT9D5Y8</accession>
<dbReference type="InterPro" id="IPR023299">
    <property type="entry name" value="ATPase_P-typ_cyto_dom_N"/>
</dbReference>
<keyword evidence="2" id="KW-1003">Cell membrane</keyword>
<feature type="transmembrane region" description="Helical" evidence="11">
    <location>
        <begin position="213"/>
        <end position="234"/>
    </location>
</feature>
<dbReference type="SFLD" id="SFLDS00003">
    <property type="entry name" value="Haloacid_Dehalogenase"/>
    <property type="match status" value="1"/>
</dbReference>
<feature type="transmembrane region" description="Helical" evidence="11">
    <location>
        <begin position="675"/>
        <end position="699"/>
    </location>
</feature>
<dbReference type="SUPFAM" id="SSF81653">
    <property type="entry name" value="Calcium ATPase, transduction domain A"/>
    <property type="match status" value="1"/>
</dbReference>
<dbReference type="InterPro" id="IPR008250">
    <property type="entry name" value="ATPase_P-typ_transduc_dom_A_sf"/>
</dbReference>
<name>A0ABT9D5Y8_9MOLU</name>
<dbReference type="SUPFAM" id="SSF81665">
    <property type="entry name" value="Calcium ATPase, transmembrane domain M"/>
    <property type="match status" value="1"/>
</dbReference>
<evidence type="ECO:0000256" key="4">
    <source>
        <dbReference type="ARBA" id="ARBA00022692"/>
    </source>
</evidence>
<dbReference type="Pfam" id="PF13246">
    <property type="entry name" value="Cation_ATPase"/>
    <property type="match status" value="1"/>
</dbReference>
<dbReference type="InterPro" id="IPR023298">
    <property type="entry name" value="ATPase_P-typ_TM_dom_sf"/>
</dbReference>
<dbReference type="InterPro" id="IPR059000">
    <property type="entry name" value="ATPase_P-type_domA"/>
</dbReference>
<reference evidence="14 15" key="1">
    <citation type="journal article" date="2023" name="Int. J. Syst. Evol. Microbiol.">
        <title>The observation of taxonomic boundaries for the 16SrII and 16SrXXV phytoplasmas using genome-based delimitation.</title>
        <authorList>
            <person name="Rodrigues Jardim B."/>
            <person name="Tran-Nguyen L.T.T."/>
            <person name="Gambley C."/>
            <person name="Al-Sadi A.M."/>
            <person name="Al-Subhi A.M."/>
            <person name="Foissac X."/>
            <person name="Salar P."/>
            <person name="Cai H."/>
            <person name="Yang J.Y."/>
            <person name="Davis R."/>
            <person name="Jones L."/>
            <person name="Rodoni B."/>
            <person name="Constable F.E."/>
        </authorList>
    </citation>
    <scope>NUCLEOTIDE SEQUENCE [LARGE SCALE GENOMIC DNA]</scope>
    <source>
        <strain evidence="14">BAWM-OMN-P53</strain>
    </source>
</reference>
<evidence type="ECO:0000256" key="2">
    <source>
        <dbReference type="ARBA" id="ARBA00022475"/>
    </source>
</evidence>
<evidence type="ECO:0000259" key="13">
    <source>
        <dbReference type="Pfam" id="PF00689"/>
    </source>
</evidence>
<dbReference type="EMBL" id="JAOSIR010000010">
    <property type="protein sequence ID" value="MDO8059224.1"/>
    <property type="molecule type" value="Genomic_DNA"/>
</dbReference>
<keyword evidence="8" id="KW-1278">Translocase</keyword>
<dbReference type="InterPro" id="IPR044492">
    <property type="entry name" value="P_typ_ATPase_HD_dom"/>
</dbReference>
<dbReference type="InterPro" id="IPR018303">
    <property type="entry name" value="ATPase_P-typ_P_site"/>
</dbReference>
<comment type="caution">
    <text evidence="14">The sequence shown here is derived from an EMBL/GenBank/DDBJ whole genome shotgun (WGS) entry which is preliminary data.</text>
</comment>
<keyword evidence="4 11" id="KW-0812">Transmembrane</keyword>
<feature type="transmembrane region" description="Helical" evidence="11">
    <location>
        <begin position="748"/>
        <end position="772"/>
    </location>
</feature>
<evidence type="ECO:0000256" key="1">
    <source>
        <dbReference type="ARBA" id="ARBA00004651"/>
    </source>
</evidence>
<evidence type="ECO:0000256" key="11">
    <source>
        <dbReference type="SAM" id="Phobius"/>
    </source>
</evidence>
<dbReference type="InterPro" id="IPR006415">
    <property type="entry name" value="P-type_ATPase_IIIB"/>
</dbReference>
<keyword evidence="10 11" id="KW-0472">Membrane</keyword>
<feature type="domain" description="P-type ATPase A" evidence="12">
    <location>
        <begin position="61"/>
        <end position="170"/>
    </location>
</feature>
<dbReference type="RefSeq" id="WP_304514741.1">
    <property type="nucleotide sequence ID" value="NZ_JAOSIR010000010.1"/>
</dbReference>
<keyword evidence="9 11" id="KW-1133">Transmembrane helix</keyword>
<dbReference type="Gene3D" id="3.40.50.1000">
    <property type="entry name" value="HAD superfamily/HAD-like"/>
    <property type="match status" value="1"/>
</dbReference>
<dbReference type="SUPFAM" id="SSF56784">
    <property type="entry name" value="HAD-like"/>
    <property type="match status" value="1"/>
</dbReference>
<dbReference type="NCBIfam" id="TIGR01494">
    <property type="entry name" value="ATPase_P-type"/>
    <property type="match status" value="1"/>
</dbReference>
<organism evidence="14 15">
    <name type="scientific">Candidatus Phytoplasma crotalariae</name>
    <dbReference type="NCBI Taxonomy" id="2982627"/>
    <lineage>
        <taxon>Bacteria</taxon>
        <taxon>Bacillati</taxon>
        <taxon>Mycoplasmatota</taxon>
        <taxon>Mollicutes</taxon>
        <taxon>Acholeplasmatales</taxon>
        <taxon>Acholeplasmataceae</taxon>
        <taxon>Candidatus Phytoplasma</taxon>
        <taxon>16SrII (Peanut WB group)</taxon>
    </lineage>
</organism>
<sequence>MLLFLLIFYFFKDIYLADPKVRDYATCFIVSFILVVSNFMHWLQEARFSSVIDKLKKIVSLTASVKRSNQIFKIPLNELLVGDIVLLSAGDIIPADIRLLETKDFFVKETTFTGESDAVEKNAFSRTESNDLLKDPRLVFMGTNVVSGYAVGIVVLTGLNTYLGHIHQSLDKDKTYSSLKQGINSIVKILISCILILFPLIFVLNWYKCTEKFIFWNVFAFALSIILGITPEMLPLIVTTSFMRGVAVLSKYNVIVKNLYSMQDFGAIDILFTDKTGTLTEDIVAIDNFLDIYNKSNFKILQYAYLNSYFQTGLKNVIDKAIIDKMHNNCHFDSMLAKNFIKIDEIPFDFKRRIMTISLHNIHEDYDLIITKGAIEEILNICNYAEYINPKTNQAQILNIDKSQILNHVIHYNQLGFRVIGVAYKLIQKNQNLIFNNDKKIENNMIILGFLILLDPPKISSADAVLALKSCGVDVKILTGDNEILSKIIASKVNIDSKKCLLGSNLIEMSDEEIYKQAHYTSIFAKLYPEQKARIINIFRQKGHIVGFIGDGINDAIAMKNANLSITVDSGAEVAKESADVILLNKNLTVLKDAILEGRKNYINMLKYIKFTLASNFGNILSILLASYYLPFIPFMPIQILCLNLIYDLSCLVLPFDDVESIYLKKKSCWNSRNICFFMISFGILTFIFDILFCSSLLWNYGIFSFRDWTCDKINLFRSGWFIFSIWTQFLTIFYLRTPNCLRNLKKTIYIFILPFIAGILASYLPCISFLSKRLYFDNPFDKNYVFILLSFLCLYCLCLFLVKKLFIINKRDLL</sequence>
<keyword evidence="5" id="KW-0547">Nucleotide-binding</keyword>
<dbReference type="InterPro" id="IPR006068">
    <property type="entry name" value="ATPase_P-typ_cation-transptr_C"/>
</dbReference>
<dbReference type="InterPro" id="IPR036412">
    <property type="entry name" value="HAD-like_sf"/>
</dbReference>
<dbReference type="SFLD" id="SFLDF00027">
    <property type="entry name" value="p-type_atpase"/>
    <property type="match status" value="1"/>
</dbReference>
<feature type="transmembrane region" description="Helical" evidence="11">
    <location>
        <begin position="719"/>
        <end position="736"/>
    </location>
</feature>
<dbReference type="InterPro" id="IPR001757">
    <property type="entry name" value="P_typ_ATPase"/>
</dbReference>
<evidence type="ECO:0000256" key="10">
    <source>
        <dbReference type="ARBA" id="ARBA00023136"/>
    </source>
</evidence>
<evidence type="ECO:0000256" key="8">
    <source>
        <dbReference type="ARBA" id="ARBA00022967"/>
    </source>
</evidence>
<feature type="transmembrane region" description="Helical" evidence="11">
    <location>
        <begin position="636"/>
        <end position="654"/>
    </location>
</feature>
<evidence type="ECO:0000313" key="14">
    <source>
        <dbReference type="EMBL" id="MDO8059224.1"/>
    </source>
</evidence>
<evidence type="ECO:0000259" key="12">
    <source>
        <dbReference type="Pfam" id="PF00122"/>
    </source>
</evidence>
<dbReference type="InterPro" id="IPR023214">
    <property type="entry name" value="HAD_sf"/>
</dbReference>
<feature type="transmembrane region" description="Helical" evidence="11">
    <location>
        <begin position="185"/>
        <end position="207"/>
    </location>
</feature>
<comment type="subcellular location">
    <subcellularLocation>
        <location evidence="1">Cell membrane</location>
        <topology evidence="1">Multi-pass membrane protein</topology>
    </subcellularLocation>
</comment>
<dbReference type="NCBIfam" id="TIGR01524">
    <property type="entry name" value="ATPase-IIIB_Mg"/>
    <property type="match status" value="1"/>
</dbReference>
<feature type="transmembrane region" description="Helical" evidence="11">
    <location>
        <begin position="21"/>
        <end position="43"/>
    </location>
</feature>
<dbReference type="Pfam" id="PF00689">
    <property type="entry name" value="Cation_ATPase_C"/>
    <property type="match status" value="1"/>
</dbReference>
<evidence type="ECO:0000256" key="9">
    <source>
        <dbReference type="ARBA" id="ARBA00022989"/>
    </source>
</evidence>
<feature type="transmembrane region" description="Helical" evidence="11">
    <location>
        <begin position="138"/>
        <end position="164"/>
    </location>
</feature>
<dbReference type="PRINTS" id="PR01836">
    <property type="entry name" value="MGATPASE"/>
</dbReference>
<evidence type="ECO:0000313" key="15">
    <source>
        <dbReference type="Proteomes" id="UP001170674"/>
    </source>
</evidence>
<keyword evidence="6" id="KW-0067">ATP-binding</keyword>
<dbReference type="PANTHER" id="PTHR42861">
    <property type="entry name" value="CALCIUM-TRANSPORTING ATPASE"/>
    <property type="match status" value="1"/>
</dbReference>
<feature type="transmembrane region" description="Helical" evidence="11">
    <location>
        <begin position="608"/>
        <end position="630"/>
    </location>
</feature>
<evidence type="ECO:0000256" key="3">
    <source>
        <dbReference type="ARBA" id="ARBA00022553"/>
    </source>
</evidence>
<keyword evidence="3" id="KW-0597">Phosphoprotein</keyword>
<dbReference type="Gene3D" id="1.20.1110.10">
    <property type="entry name" value="Calcium-transporting ATPase, transmembrane domain"/>
    <property type="match status" value="1"/>
</dbReference>
<feature type="transmembrane region" description="Helical" evidence="11">
    <location>
        <begin position="784"/>
        <end position="803"/>
    </location>
</feature>
<keyword evidence="15" id="KW-1185">Reference proteome</keyword>
<dbReference type="Proteomes" id="UP001170674">
    <property type="component" value="Unassembled WGS sequence"/>
</dbReference>
<dbReference type="Pfam" id="PF00122">
    <property type="entry name" value="E1-E2_ATPase"/>
    <property type="match status" value="1"/>
</dbReference>
<evidence type="ECO:0000256" key="7">
    <source>
        <dbReference type="ARBA" id="ARBA00022842"/>
    </source>
</evidence>
<evidence type="ECO:0000256" key="6">
    <source>
        <dbReference type="ARBA" id="ARBA00022840"/>
    </source>
</evidence>
<feature type="domain" description="Cation-transporting P-type ATPase C-terminal" evidence="13">
    <location>
        <begin position="633"/>
        <end position="805"/>
    </location>
</feature>
<proteinExistence type="predicted"/>
<gene>
    <name evidence="14" type="primary">mgtA</name>
    <name evidence="14" type="ORF">OC683_01175</name>
</gene>
<dbReference type="SFLD" id="SFLDG00002">
    <property type="entry name" value="C1.7:_P-type_atpase_like"/>
    <property type="match status" value="1"/>
</dbReference>
<evidence type="ECO:0000256" key="5">
    <source>
        <dbReference type="ARBA" id="ARBA00022741"/>
    </source>
</evidence>